<name>A0AAX6H8V7_IRIPA</name>
<dbReference type="InterPro" id="IPR019410">
    <property type="entry name" value="Methyltransf_16"/>
</dbReference>
<dbReference type="SUPFAM" id="SSF53335">
    <property type="entry name" value="S-adenosyl-L-methionine-dependent methyltransferases"/>
    <property type="match status" value="1"/>
</dbReference>
<proteinExistence type="predicted"/>
<comment type="caution">
    <text evidence="1">The sequence shown here is derived from an EMBL/GenBank/DDBJ whole genome shotgun (WGS) entry which is preliminary data.</text>
</comment>
<dbReference type="EMBL" id="JANAVB010011399">
    <property type="protein sequence ID" value="KAJ6837273.1"/>
    <property type="molecule type" value="Genomic_DNA"/>
</dbReference>
<dbReference type="Pfam" id="PF10294">
    <property type="entry name" value="Methyltransf_16"/>
    <property type="match status" value="1"/>
</dbReference>
<dbReference type="CDD" id="cd02440">
    <property type="entry name" value="AdoMet_MTases"/>
    <property type="match status" value="1"/>
</dbReference>
<evidence type="ECO:0000313" key="1">
    <source>
        <dbReference type="EMBL" id="KAJ6837273.1"/>
    </source>
</evidence>
<dbReference type="GO" id="GO:0008168">
    <property type="term" value="F:methyltransferase activity"/>
    <property type="evidence" value="ECO:0007669"/>
    <property type="project" value="UniProtKB-KW"/>
</dbReference>
<dbReference type="GO" id="GO:0032259">
    <property type="term" value="P:methylation"/>
    <property type="evidence" value="ECO:0007669"/>
    <property type="project" value="UniProtKB-KW"/>
</dbReference>
<dbReference type="AlphaFoldDB" id="A0AAX6H8V7"/>
<keyword evidence="2" id="KW-1185">Reference proteome</keyword>
<dbReference type="Proteomes" id="UP001140949">
    <property type="component" value="Unassembled WGS sequence"/>
</dbReference>
<evidence type="ECO:0000313" key="2">
    <source>
        <dbReference type="Proteomes" id="UP001140949"/>
    </source>
</evidence>
<accession>A0AAX6H8V7</accession>
<keyword evidence="1" id="KW-0808">Transferase</keyword>
<protein>
    <submittedName>
        <fullName evidence="1">Protein N-lysine methyltransferase METTL21A</fullName>
    </submittedName>
</protein>
<sequence length="275" mass="29927">MAEIPPPSPRMTTMGWYSSPVEEIEDAAGEIMLLWSLQQPTIRKPNSLVRQSSQTLPLDSCGHSLTILQSPSSMATPGVTGAVMWDSGLVLAKFLEHSADAAALSLPGKRAVELGAGCGLVGCVAALLGAHVVLTDLPDRLRLLRKNVHSNLGGQVRGSARVEELTWGDDVDPDLVAPSHPDLVLGSDVVYSEAAVPDLLCTMKALSGEYTTIFLSGELRNEAVLEYFLEAAMEDFLVGHVDQEQWHPDYRSPRVALFVMVKKKKKKMEQERELL</sequence>
<dbReference type="InterPro" id="IPR029063">
    <property type="entry name" value="SAM-dependent_MTases_sf"/>
</dbReference>
<dbReference type="PANTHER" id="PTHR14614:SF109">
    <property type="entry name" value="RIBOSOMAL LYSINE N-METHYLTRANSFERASE 5"/>
    <property type="match status" value="1"/>
</dbReference>
<reference evidence="1" key="2">
    <citation type="submission" date="2023-04" db="EMBL/GenBank/DDBJ databases">
        <authorList>
            <person name="Bruccoleri R.E."/>
            <person name="Oakeley E.J."/>
            <person name="Faust A.-M."/>
            <person name="Dessus-Babus S."/>
            <person name="Altorfer M."/>
            <person name="Burckhardt D."/>
            <person name="Oertli M."/>
            <person name="Naumann U."/>
            <person name="Petersen F."/>
            <person name="Wong J."/>
        </authorList>
    </citation>
    <scope>NUCLEOTIDE SEQUENCE</scope>
    <source>
        <strain evidence="1">GSM-AAB239-AS_SAM_17_03QT</strain>
        <tissue evidence="1">Leaf</tissue>
    </source>
</reference>
<organism evidence="1 2">
    <name type="scientific">Iris pallida</name>
    <name type="common">Sweet iris</name>
    <dbReference type="NCBI Taxonomy" id="29817"/>
    <lineage>
        <taxon>Eukaryota</taxon>
        <taxon>Viridiplantae</taxon>
        <taxon>Streptophyta</taxon>
        <taxon>Embryophyta</taxon>
        <taxon>Tracheophyta</taxon>
        <taxon>Spermatophyta</taxon>
        <taxon>Magnoliopsida</taxon>
        <taxon>Liliopsida</taxon>
        <taxon>Asparagales</taxon>
        <taxon>Iridaceae</taxon>
        <taxon>Iridoideae</taxon>
        <taxon>Irideae</taxon>
        <taxon>Iris</taxon>
    </lineage>
</organism>
<keyword evidence="1" id="KW-0489">Methyltransferase</keyword>
<gene>
    <name evidence="1" type="ORF">M6B38_122030</name>
</gene>
<reference evidence="1" key="1">
    <citation type="journal article" date="2023" name="GigaByte">
        <title>Genome assembly of the bearded iris, Iris pallida Lam.</title>
        <authorList>
            <person name="Bruccoleri R.E."/>
            <person name="Oakeley E.J."/>
            <person name="Faust A.M.E."/>
            <person name="Altorfer M."/>
            <person name="Dessus-Babus S."/>
            <person name="Burckhardt D."/>
            <person name="Oertli M."/>
            <person name="Naumann U."/>
            <person name="Petersen F."/>
            <person name="Wong J."/>
        </authorList>
    </citation>
    <scope>NUCLEOTIDE SEQUENCE</scope>
    <source>
        <strain evidence="1">GSM-AAB239-AS_SAM_17_03QT</strain>
    </source>
</reference>
<dbReference type="PANTHER" id="PTHR14614">
    <property type="entry name" value="HEPATOCELLULAR CARCINOMA-ASSOCIATED ANTIGEN"/>
    <property type="match status" value="1"/>
</dbReference>
<dbReference type="Gene3D" id="3.40.50.150">
    <property type="entry name" value="Vaccinia Virus protein VP39"/>
    <property type="match status" value="1"/>
</dbReference>